<dbReference type="EnsemblBacteria" id="ACA40394">
    <property type="protein sequence ID" value="ACA40394"/>
    <property type="gene ID" value="Bsph_2863"/>
</dbReference>
<feature type="active site" description="O-(5'-phospho-DNA)-serine intermediate" evidence="4 5">
    <location>
        <position position="76"/>
    </location>
</feature>
<dbReference type="CDD" id="cd03769">
    <property type="entry name" value="SR_IS607_transposase_like"/>
    <property type="match status" value="1"/>
</dbReference>
<evidence type="ECO:0000256" key="2">
    <source>
        <dbReference type="ARBA" id="ARBA00023125"/>
    </source>
</evidence>
<reference evidence="8 9" key="1">
    <citation type="journal article" date="2008" name="J. Bacteriol.">
        <title>Complete genome sequence of the mosquitocidal bacterium Bacillus sphaericus C3-41 and comparison with those of closely related Bacillus species.</title>
        <authorList>
            <person name="Hu X."/>
            <person name="Fan W."/>
            <person name="Han B."/>
            <person name="Liu H."/>
            <person name="Zheng D."/>
            <person name="Li Q."/>
            <person name="Dong W."/>
            <person name="Yan J."/>
            <person name="Gao M."/>
            <person name="Berry C."/>
            <person name="Yuan Z."/>
        </authorList>
    </citation>
    <scope>NUCLEOTIDE SEQUENCE [LARGE SCALE GENOMIC DNA]</scope>
    <source>
        <strain evidence="8 9">C3-41</strain>
    </source>
</reference>
<dbReference type="Gene3D" id="1.10.1660.10">
    <property type="match status" value="1"/>
</dbReference>
<evidence type="ECO:0000313" key="9">
    <source>
        <dbReference type="Proteomes" id="UP000002164"/>
    </source>
</evidence>
<dbReference type="PROSITE" id="PS51736">
    <property type="entry name" value="RECOMBINASES_3"/>
    <property type="match status" value="1"/>
</dbReference>
<dbReference type="PANTHER" id="PTHR36172:SF1">
    <property type="entry name" value="RESOLVASE-RELATED"/>
    <property type="match status" value="1"/>
</dbReference>
<dbReference type="HOGENOM" id="CLU_082093_0_1_9"/>
<dbReference type="InterPro" id="IPR006118">
    <property type="entry name" value="Recombinase_CS"/>
</dbReference>
<proteinExistence type="predicted"/>
<feature type="domain" description="Resolvase/invertase-type recombinase catalytic" evidence="7">
    <location>
        <begin position="68"/>
        <end position="209"/>
    </location>
</feature>
<keyword evidence="3" id="KW-0233">DNA recombination</keyword>
<dbReference type="Proteomes" id="UP000002164">
    <property type="component" value="Chromosome"/>
</dbReference>
<dbReference type="Pfam" id="PF00376">
    <property type="entry name" value="MerR"/>
    <property type="match status" value="1"/>
</dbReference>
<protein>
    <recommendedName>
        <fullName evidence="10">IS607 family transposase</fullName>
    </recommendedName>
</protein>
<dbReference type="GO" id="GO:0006355">
    <property type="term" value="P:regulation of DNA-templated transcription"/>
    <property type="evidence" value="ECO:0007669"/>
    <property type="project" value="InterPro"/>
</dbReference>
<evidence type="ECO:0000256" key="5">
    <source>
        <dbReference type="PROSITE-ProRule" id="PRU10137"/>
    </source>
</evidence>
<gene>
    <name evidence="8" type="ordered locus">Bsph_2863</name>
</gene>
<dbReference type="GO" id="GO:0000150">
    <property type="term" value="F:DNA strand exchange activity"/>
    <property type="evidence" value="ECO:0007669"/>
    <property type="project" value="InterPro"/>
</dbReference>
<evidence type="ECO:0000313" key="8">
    <source>
        <dbReference type="EMBL" id="ACA40394.1"/>
    </source>
</evidence>
<dbReference type="Pfam" id="PF00239">
    <property type="entry name" value="Resolvase"/>
    <property type="match status" value="1"/>
</dbReference>
<dbReference type="GO" id="GO:0015074">
    <property type="term" value="P:DNA integration"/>
    <property type="evidence" value="ECO:0007669"/>
    <property type="project" value="UniProtKB-KW"/>
</dbReference>
<dbReference type="AlphaFoldDB" id="B1HMM8"/>
<evidence type="ECO:0000256" key="3">
    <source>
        <dbReference type="ARBA" id="ARBA00023172"/>
    </source>
</evidence>
<feature type="domain" description="HTH merR-type" evidence="6">
    <location>
        <begin position="11"/>
        <end position="57"/>
    </location>
</feature>
<organism evidence="8 9">
    <name type="scientific">Lysinibacillus sphaericus (strain C3-41)</name>
    <dbReference type="NCBI Taxonomy" id="444177"/>
    <lineage>
        <taxon>Bacteria</taxon>
        <taxon>Bacillati</taxon>
        <taxon>Bacillota</taxon>
        <taxon>Bacilli</taxon>
        <taxon>Bacillales</taxon>
        <taxon>Bacillaceae</taxon>
        <taxon>Lysinibacillus</taxon>
    </lineage>
</organism>
<evidence type="ECO:0000256" key="4">
    <source>
        <dbReference type="PIRSR" id="PIRSR606118-50"/>
    </source>
</evidence>
<dbReference type="GO" id="GO:0003677">
    <property type="term" value="F:DNA binding"/>
    <property type="evidence" value="ECO:0007669"/>
    <property type="project" value="UniProtKB-KW"/>
</dbReference>
<dbReference type="SMART" id="SM00857">
    <property type="entry name" value="Resolvase"/>
    <property type="match status" value="1"/>
</dbReference>
<dbReference type="InterPro" id="IPR006119">
    <property type="entry name" value="Resolv_N"/>
</dbReference>
<dbReference type="Gene3D" id="3.40.50.1390">
    <property type="entry name" value="Resolvase, N-terminal catalytic domain"/>
    <property type="match status" value="1"/>
</dbReference>
<sequence>MITLEVIVMQRYSIRKFADLIDVNPQTLRNWDKEGKLKPAYVNPDTGYRYYSEEQLQEQLGKIAEEKIVVGYCRVSSKKQQADLERQVQNMKTYLLAQGKPFKIVTDIGSGIHYNKKGLNEVIDLVMDKKVSKIVVLYKDRLVRFGYELIKNICDKNNVSIEIIDHNEKSEQEEVVEDLVQIITVFSCKLQGKRSKKTMELIKELKKDD</sequence>
<dbReference type="InterPro" id="IPR009061">
    <property type="entry name" value="DNA-bd_dom_put_sf"/>
</dbReference>
<dbReference type="EMBL" id="CP000817">
    <property type="protein sequence ID" value="ACA40394.1"/>
    <property type="molecule type" value="Genomic_DNA"/>
</dbReference>
<name>B1HMM8_LYSSC</name>
<dbReference type="PROSITE" id="PS00397">
    <property type="entry name" value="RECOMBINASES_1"/>
    <property type="match status" value="1"/>
</dbReference>
<dbReference type="PROSITE" id="PS50937">
    <property type="entry name" value="HTH_MERR_2"/>
    <property type="match status" value="1"/>
</dbReference>
<dbReference type="InterPro" id="IPR036162">
    <property type="entry name" value="Resolvase-like_N_sf"/>
</dbReference>
<dbReference type="SUPFAM" id="SSF46955">
    <property type="entry name" value="Putative DNA-binding domain"/>
    <property type="match status" value="1"/>
</dbReference>
<dbReference type="InterPro" id="IPR048046">
    <property type="entry name" value="Transpos_IS607"/>
</dbReference>
<dbReference type="InterPro" id="IPR051491">
    <property type="entry name" value="Recombinase/Transposase-rel"/>
</dbReference>
<evidence type="ECO:0000259" key="7">
    <source>
        <dbReference type="PROSITE" id="PS51736"/>
    </source>
</evidence>
<dbReference type="NCBIfam" id="NF033518">
    <property type="entry name" value="transpos_IS607"/>
    <property type="match status" value="1"/>
</dbReference>
<keyword evidence="2" id="KW-0238">DNA-binding</keyword>
<dbReference type="FunFam" id="3.40.50.1390:FF:000002">
    <property type="entry name" value="ORF1 in transposon ISC1904"/>
    <property type="match status" value="1"/>
</dbReference>
<evidence type="ECO:0000259" key="6">
    <source>
        <dbReference type="PROSITE" id="PS50937"/>
    </source>
</evidence>
<dbReference type="Gene3D" id="1.10.287.2170">
    <property type="match status" value="1"/>
</dbReference>
<dbReference type="SUPFAM" id="SSF53041">
    <property type="entry name" value="Resolvase-like"/>
    <property type="match status" value="1"/>
</dbReference>
<accession>B1HMM8</accession>
<dbReference type="KEGG" id="lsp:Bsph_2863"/>
<dbReference type="PANTHER" id="PTHR36172">
    <property type="match status" value="1"/>
</dbReference>
<dbReference type="InterPro" id="IPR041718">
    <property type="entry name" value="IS607_transposase-like"/>
</dbReference>
<keyword evidence="1" id="KW-0229">DNA integration</keyword>
<dbReference type="InterPro" id="IPR000551">
    <property type="entry name" value="MerR-type_HTH_dom"/>
</dbReference>
<evidence type="ECO:0008006" key="10">
    <source>
        <dbReference type="Google" id="ProtNLM"/>
    </source>
</evidence>
<evidence type="ECO:0000256" key="1">
    <source>
        <dbReference type="ARBA" id="ARBA00022908"/>
    </source>
</evidence>